<reference evidence="3 4" key="1">
    <citation type="submission" date="2024-09" db="EMBL/GenBank/DDBJ databases">
        <title>A chromosome-level genome assembly of Gray's grenadier anchovy, Coilia grayii.</title>
        <authorList>
            <person name="Fu Z."/>
        </authorList>
    </citation>
    <scope>NUCLEOTIDE SEQUENCE [LARGE SCALE GENOMIC DNA]</scope>
    <source>
        <strain evidence="3">G4</strain>
        <tissue evidence="3">Muscle</tissue>
    </source>
</reference>
<feature type="region of interest" description="Disordered" evidence="2">
    <location>
        <begin position="346"/>
        <end position="394"/>
    </location>
</feature>
<evidence type="ECO:0000313" key="3">
    <source>
        <dbReference type="EMBL" id="KAL2092152.1"/>
    </source>
</evidence>
<sequence>MTHLLGRQDCIDSLRRDLIDLQGSVLDVFSRTGPVKCPSWKFPDKLSCNLDLVLLLEKYDFVEGEEEFNQHTHIVLLELVIDRLMLLLQSFSAHIDLILGGKRKCSGNNQTALSVSIGPVVKHFWNNLVHLGKQYPRQNVLKPSPAARSAQGPLQTNREVHPAIPSTSSIQESRSKYNQPSSQRSLSAISHNALKPSAAPSSATSISHLHQSLPHLTSCSTLSLSADGTPCPSPHRVPPTPSISADCHNVGCQTVESSLVPCDACASVQTSLRESGVALVNVCQTLGLPCSLQPLLVVAEDSALAGRLSACDVAQWASEQRKDMGRLETHHREVRMTLDTLRERLKKADQDTGKLQAQIEGERKKKRRVEEERKREEEERERKLREERRKGEEERMRLQEELEELKKGAAAMESKITELSVQLSMQRDALHTLEAERDALQEEVRRFQAQEVTWAEVEERRQGLEAELSNTRLLLDKECAKYQSATRQHESLQMKQRALLERVDSLVSECEELQSRLDETEELTQTLTHTNEERDTLQQQLTKQQEERGRLAAQVAELESTVSGLREDLREAAQRERMLVAFPELNPLPQGAPQSTGDVLGDMEQQLQANCLRIRVLEKENTTLRSSLDKLRERGIVRAADPNQSSQHPIGSDTSKHMQQTYPANSSHTAHISHMCNVHCIEHLSLCISSHFSSLSGAPPPLPLHSGERLQADVSVAAKERRQAAADMEPWEHPASLSLGLPSPSLLSSSSSPPSLLHQQTLHLSLPPESTQAAQAYAKIRQAARTRSAGSRHRRK</sequence>
<feature type="region of interest" description="Disordered" evidence="2">
    <location>
        <begin position="640"/>
        <end position="666"/>
    </location>
</feature>
<keyword evidence="1" id="KW-0175">Coiled coil</keyword>
<proteinExistence type="predicted"/>
<evidence type="ECO:0000256" key="1">
    <source>
        <dbReference type="SAM" id="Coils"/>
    </source>
</evidence>
<gene>
    <name evidence="3" type="ORF">ACEWY4_011950</name>
</gene>
<dbReference type="PANTHER" id="PTHR43696:SF9">
    <property type="entry name" value="COILED-COIL DOMAIN-CONTAINING PROTEIN 157"/>
    <property type="match status" value="1"/>
</dbReference>
<feature type="compositionally biased region" description="Polar residues" evidence="2">
    <location>
        <begin position="642"/>
        <end position="666"/>
    </location>
</feature>
<name>A0ABD1JZ54_9TELE</name>
<feature type="compositionally biased region" description="Basic and acidic residues" evidence="2">
    <location>
        <begin position="360"/>
        <end position="394"/>
    </location>
</feature>
<feature type="coiled-coil region" evidence="1">
    <location>
        <begin position="496"/>
        <end position="575"/>
    </location>
</feature>
<dbReference type="PANTHER" id="PTHR43696">
    <property type="entry name" value="COILED-COIL DOMAIN-CONTAINING PROTEIN 157"/>
    <property type="match status" value="1"/>
</dbReference>
<evidence type="ECO:0008006" key="5">
    <source>
        <dbReference type="Google" id="ProtNLM"/>
    </source>
</evidence>
<keyword evidence="4" id="KW-1185">Reference proteome</keyword>
<dbReference type="AlphaFoldDB" id="A0ABD1JZ54"/>
<feature type="region of interest" description="Disordered" evidence="2">
    <location>
        <begin position="142"/>
        <end position="186"/>
    </location>
</feature>
<dbReference type="Proteomes" id="UP001591681">
    <property type="component" value="Unassembled WGS sequence"/>
</dbReference>
<accession>A0ABD1JZ54</accession>
<feature type="compositionally biased region" description="Polar residues" evidence="2">
    <location>
        <begin position="165"/>
        <end position="186"/>
    </location>
</feature>
<organism evidence="3 4">
    <name type="scientific">Coilia grayii</name>
    <name type="common">Gray's grenadier anchovy</name>
    <dbReference type="NCBI Taxonomy" id="363190"/>
    <lineage>
        <taxon>Eukaryota</taxon>
        <taxon>Metazoa</taxon>
        <taxon>Chordata</taxon>
        <taxon>Craniata</taxon>
        <taxon>Vertebrata</taxon>
        <taxon>Euteleostomi</taxon>
        <taxon>Actinopterygii</taxon>
        <taxon>Neopterygii</taxon>
        <taxon>Teleostei</taxon>
        <taxon>Clupei</taxon>
        <taxon>Clupeiformes</taxon>
        <taxon>Clupeoidei</taxon>
        <taxon>Engraulidae</taxon>
        <taxon>Coilinae</taxon>
        <taxon>Coilia</taxon>
    </lineage>
</organism>
<evidence type="ECO:0000256" key="2">
    <source>
        <dbReference type="SAM" id="MobiDB-lite"/>
    </source>
</evidence>
<protein>
    <recommendedName>
        <fullName evidence="5">Coiled-coil domain-containing protein 157</fullName>
    </recommendedName>
</protein>
<feature type="compositionally biased region" description="Low complexity" evidence="2">
    <location>
        <begin position="742"/>
        <end position="783"/>
    </location>
</feature>
<dbReference type="EMBL" id="JBHFQA010000010">
    <property type="protein sequence ID" value="KAL2092152.1"/>
    <property type="molecule type" value="Genomic_DNA"/>
</dbReference>
<dbReference type="Gene3D" id="1.10.287.1490">
    <property type="match status" value="1"/>
</dbReference>
<evidence type="ECO:0000313" key="4">
    <source>
        <dbReference type="Proteomes" id="UP001591681"/>
    </source>
</evidence>
<dbReference type="InterPro" id="IPR029681">
    <property type="entry name" value="CCDC157"/>
</dbReference>
<comment type="caution">
    <text evidence="3">The sequence shown here is derived from an EMBL/GenBank/DDBJ whole genome shotgun (WGS) entry which is preliminary data.</text>
</comment>
<feature type="region of interest" description="Disordered" evidence="2">
    <location>
        <begin position="742"/>
        <end position="796"/>
    </location>
</feature>